<dbReference type="RefSeq" id="WP_127767817.1">
    <property type="nucleotide sequence ID" value="NZ_SADE01000004.1"/>
</dbReference>
<evidence type="ECO:0000256" key="1">
    <source>
        <dbReference type="SAM" id="Phobius"/>
    </source>
</evidence>
<feature type="transmembrane region" description="Helical" evidence="1">
    <location>
        <begin position="211"/>
        <end position="231"/>
    </location>
</feature>
<comment type="caution">
    <text evidence="3">The sequence shown here is derived from an EMBL/GenBank/DDBJ whole genome shotgun (WGS) entry which is preliminary data.</text>
</comment>
<sequence length="470" mass="51397">MTTKFAVILVTAIALMVKTAAWAVYGPVTFNDTALYEAFANMLLRDDWAWQYEFFDDPSPVTGLRTIGYPAILALAQTLAGDAWRHAVIGLQICISLLSVAMATGWACRLTGSPKLAIFTGLTLAFGQSALFDTSLLPDSLFSSITILILCTLSMPKDERGLTTNKAVGLAFLCGLGAAALCVIRANGLHIALLFTPLAIVWLSQLRNARILPALALILPVLMTVQGYLFWNQSRTGTRFLSTGAQIVAFQPLYEVAQHGTELFTDDSVLSQTVRETTSTFDYADIGLLNRSLVIDHGWTSVDVADAGTKAFIRACLTEPIAMLQNAGRAFGFTIIRSLFNPALAIAETHHLITQDRLFPGASKILKSLATQSPTAILYIVAYTVGAVISTILFIFFLIGVPLKSLKTNTSHQRYTMLSLWAGTLAVLAYYSLIHLEYRYVLAVIPMMVGLGLWALPQRWARLFQQRRSS</sequence>
<dbReference type="EMBL" id="SADE01000004">
    <property type="protein sequence ID" value="RVU33787.1"/>
    <property type="molecule type" value="Genomic_DNA"/>
</dbReference>
<dbReference type="Proteomes" id="UP000287447">
    <property type="component" value="Unassembled WGS sequence"/>
</dbReference>
<evidence type="ECO:0008006" key="5">
    <source>
        <dbReference type="Google" id="ProtNLM"/>
    </source>
</evidence>
<evidence type="ECO:0000313" key="4">
    <source>
        <dbReference type="Proteomes" id="UP000287447"/>
    </source>
</evidence>
<keyword evidence="2" id="KW-0732">Signal</keyword>
<proteinExistence type="predicted"/>
<evidence type="ECO:0000256" key="2">
    <source>
        <dbReference type="SAM" id="SignalP"/>
    </source>
</evidence>
<protein>
    <recommendedName>
        <fullName evidence="5">Glycosyltransferase RgtA/B/C/D-like domain-containing protein</fullName>
    </recommendedName>
</protein>
<accession>A0A437QGU1</accession>
<keyword evidence="1" id="KW-0472">Membrane</keyword>
<gene>
    <name evidence="3" type="ORF">EOI86_21845</name>
</gene>
<keyword evidence="4" id="KW-1185">Reference proteome</keyword>
<keyword evidence="1" id="KW-0812">Transmembrane</keyword>
<feature type="chain" id="PRO_5019406614" description="Glycosyltransferase RgtA/B/C/D-like domain-containing protein" evidence="2">
    <location>
        <begin position="24"/>
        <end position="470"/>
    </location>
</feature>
<dbReference type="AlphaFoldDB" id="A0A437QGU1"/>
<organism evidence="3 4">
    <name type="scientific">Hwanghaeella grinnelliae</name>
    <dbReference type="NCBI Taxonomy" id="2500179"/>
    <lineage>
        <taxon>Bacteria</taxon>
        <taxon>Pseudomonadati</taxon>
        <taxon>Pseudomonadota</taxon>
        <taxon>Alphaproteobacteria</taxon>
        <taxon>Rhodospirillales</taxon>
        <taxon>Rhodospirillaceae</taxon>
        <taxon>Hwanghaeella</taxon>
    </lineage>
</organism>
<keyword evidence="1" id="KW-1133">Transmembrane helix</keyword>
<feature type="transmembrane region" description="Helical" evidence="1">
    <location>
        <begin position="83"/>
        <end position="104"/>
    </location>
</feature>
<feature type="transmembrane region" description="Helical" evidence="1">
    <location>
        <begin position="376"/>
        <end position="403"/>
    </location>
</feature>
<name>A0A437QGU1_9PROT</name>
<feature type="signal peptide" evidence="2">
    <location>
        <begin position="1"/>
        <end position="23"/>
    </location>
</feature>
<feature type="transmembrane region" description="Helical" evidence="1">
    <location>
        <begin position="168"/>
        <end position="191"/>
    </location>
</feature>
<feature type="transmembrane region" description="Helical" evidence="1">
    <location>
        <begin position="415"/>
        <end position="434"/>
    </location>
</feature>
<reference evidence="4" key="1">
    <citation type="submission" date="2019-01" db="EMBL/GenBank/DDBJ databases">
        <title>Gri0909 isolated from a small marine red alga.</title>
        <authorList>
            <person name="Kim J."/>
            <person name="Jeong S.E."/>
            <person name="Jeon C.O."/>
        </authorList>
    </citation>
    <scope>NUCLEOTIDE SEQUENCE [LARGE SCALE GENOMIC DNA]</scope>
    <source>
        <strain evidence="4">Gri0909</strain>
    </source>
</reference>
<dbReference type="OrthoDB" id="7357144at2"/>
<feature type="transmembrane region" description="Helical" evidence="1">
    <location>
        <begin position="440"/>
        <end position="457"/>
    </location>
</feature>
<evidence type="ECO:0000313" key="3">
    <source>
        <dbReference type="EMBL" id="RVU33787.1"/>
    </source>
</evidence>